<dbReference type="InParanoid" id="E6W6E1"/>
<evidence type="ECO:0000313" key="2">
    <source>
        <dbReference type="Proteomes" id="UP000002572"/>
    </source>
</evidence>
<keyword evidence="2" id="KW-1185">Reference proteome</keyword>
<evidence type="ECO:0000313" key="1">
    <source>
        <dbReference type="EMBL" id="ADU67276.1"/>
    </source>
</evidence>
<gene>
    <name evidence="1" type="ordered locus">Selin_2564</name>
</gene>
<accession>E6W6E1</accession>
<sequence>MNLQELIAEALHLSMEERAHLIQQLVLSMESPSEDELKAEWIKEAHRKANELTHLREQLQVGINQLDQGLGTTINSHEELDELFVTIKGA</sequence>
<dbReference type="EMBL" id="CP002432">
    <property type="protein sequence ID" value="ADU67276.1"/>
    <property type="molecule type" value="Genomic_DNA"/>
</dbReference>
<dbReference type="HOGENOM" id="CLU_2435992_0_0_0"/>
<proteinExistence type="predicted"/>
<dbReference type="InterPro" id="IPR013406">
    <property type="entry name" value="CHP02574_addiction_mod"/>
</dbReference>
<reference evidence="1 2" key="1">
    <citation type="submission" date="2010-12" db="EMBL/GenBank/DDBJ databases">
        <title>Complete sequence of Desulfurispirillum indicum S5.</title>
        <authorList>
            <consortium name="US DOE Joint Genome Institute"/>
            <person name="Lucas S."/>
            <person name="Copeland A."/>
            <person name="Lapidus A."/>
            <person name="Cheng J.-F."/>
            <person name="Goodwin L."/>
            <person name="Pitluck S."/>
            <person name="Chertkov O."/>
            <person name="Held B."/>
            <person name="Detter J.C."/>
            <person name="Han C."/>
            <person name="Tapia R."/>
            <person name="Land M."/>
            <person name="Hauser L."/>
            <person name="Kyrpides N."/>
            <person name="Ivanova N."/>
            <person name="Mikhailova N."/>
            <person name="Haggblom M."/>
            <person name="Rauschenbach I."/>
            <person name="Bini E."/>
            <person name="Woyke T."/>
        </authorList>
    </citation>
    <scope>NUCLEOTIDE SEQUENCE [LARGE SCALE GENOMIC DNA]</scope>
    <source>
        <strain evidence="2">ATCC BAA-1389 / DSM 22839 / S5</strain>
    </source>
</reference>
<evidence type="ECO:0008006" key="3">
    <source>
        <dbReference type="Google" id="ProtNLM"/>
    </source>
</evidence>
<dbReference type="OrthoDB" id="5570388at2"/>
<dbReference type="AlphaFoldDB" id="E6W6E1"/>
<dbReference type="Proteomes" id="UP000002572">
    <property type="component" value="Chromosome"/>
</dbReference>
<name>E6W6E1_DESIS</name>
<protein>
    <recommendedName>
        <fullName evidence="3">Addiction module component CHP02574 family protein</fullName>
    </recommendedName>
</protein>
<organism evidence="1 2">
    <name type="scientific">Desulfurispirillum indicum (strain ATCC BAA-1389 / DSM 22839 / S5)</name>
    <dbReference type="NCBI Taxonomy" id="653733"/>
    <lineage>
        <taxon>Bacteria</taxon>
        <taxon>Pseudomonadati</taxon>
        <taxon>Chrysiogenota</taxon>
        <taxon>Chrysiogenia</taxon>
        <taxon>Chrysiogenales</taxon>
        <taxon>Chrysiogenaceae</taxon>
        <taxon>Desulfurispirillum</taxon>
    </lineage>
</organism>
<dbReference type="KEGG" id="din:Selin_2564"/>
<dbReference type="Pfam" id="PF09720">
    <property type="entry name" value="Unstab_antitox"/>
    <property type="match status" value="1"/>
</dbReference>